<dbReference type="Proteomes" id="UP001060085">
    <property type="component" value="Linkage Group LG07"/>
</dbReference>
<protein>
    <submittedName>
        <fullName evidence="1">Uncharacterized protein</fullName>
    </submittedName>
</protein>
<reference evidence="2" key="1">
    <citation type="journal article" date="2023" name="Nat. Plants">
        <title>Single-cell RNA sequencing provides a high-resolution roadmap for understanding the multicellular compartmentation of specialized metabolism.</title>
        <authorList>
            <person name="Sun S."/>
            <person name="Shen X."/>
            <person name="Li Y."/>
            <person name="Li Y."/>
            <person name="Wang S."/>
            <person name="Li R."/>
            <person name="Zhang H."/>
            <person name="Shen G."/>
            <person name="Guo B."/>
            <person name="Wei J."/>
            <person name="Xu J."/>
            <person name="St-Pierre B."/>
            <person name="Chen S."/>
            <person name="Sun C."/>
        </authorList>
    </citation>
    <scope>NUCLEOTIDE SEQUENCE [LARGE SCALE GENOMIC DNA]</scope>
</reference>
<organism evidence="1 2">
    <name type="scientific">Catharanthus roseus</name>
    <name type="common">Madagascar periwinkle</name>
    <name type="synonym">Vinca rosea</name>
    <dbReference type="NCBI Taxonomy" id="4058"/>
    <lineage>
        <taxon>Eukaryota</taxon>
        <taxon>Viridiplantae</taxon>
        <taxon>Streptophyta</taxon>
        <taxon>Embryophyta</taxon>
        <taxon>Tracheophyta</taxon>
        <taxon>Spermatophyta</taxon>
        <taxon>Magnoliopsida</taxon>
        <taxon>eudicotyledons</taxon>
        <taxon>Gunneridae</taxon>
        <taxon>Pentapetalae</taxon>
        <taxon>asterids</taxon>
        <taxon>lamiids</taxon>
        <taxon>Gentianales</taxon>
        <taxon>Apocynaceae</taxon>
        <taxon>Rauvolfioideae</taxon>
        <taxon>Vinceae</taxon>
        <taxon>Catharanthinae</taxon>
        <taxon>Catharanthus</taxon>
    </lineage>
</organism>
<sequence>MSQKLCPPPSANGLGLNSLKDISTTYSYKLAGSFLLARLSGGLLSAQNTSSKLFSSILLTNFRSFILFSFFSLGIPTHTWRRVLQIKDEVDHHISVLVRNGESSYWHDQWLPCGRDALVSEDRRRILLQHSPWPVHLQQDQQDIYVWKLTSSGSFNLSSVLQSSVLESTYQLFCAQKLPINVAGFPSTFKQPAVKC</sequence>
<keyword evidence="2" id="KW-1185">Reference proteome</keyword>
<gene>
    <name evidence="1" type="ORF">M9H77_31091</name>
</gene>
<evidence type="ECO:0000313" key="1">
    <source>
        <dbReference type="EMBL" id="KAI5653904.1"/>
    </source>
</evidence>
<accession>A0ACB9ZZF6</accession>
<proteinExistence type="predicted"/>
<evidence type="ECO:0000313" key="2">
    <source>
        <dbReference type="Proteomes" id="UP001060085"/>
    </source>
</evidence>
<dbReference type="EMBL" id="CM044707">
    <property type="protein sequence ID" value="KAI5653904.1"/>
    <property type="molecule type" value="Genomic_DNA"/>
</dbReference>
<comment type="caution">
    <text evidence="1">The sequence shown here is derived from an EMBL/GenBank/DDBJ whole genome shotgun (WGS) entry which is preliminary data.</text>
</comment>
<name>A0ACB9ZZF6_CATRO</name>